<dbReference type="GeneID" id="36530258"/>
<comment type="caution">
    <text evidence="2">The sequence shown here is derived from an EMBL/GenBank/DDBJ whole genome shotgun (WGS) entry which is preliminary data.</text>
</comment>
<name>A0A2I1BTX5_ASPN1</name>
<reference evidence="3" key="1">
    <citation type="journal article" date="2018" name="Proc. Natl. Acad. Sci. U.S.A.">
        <title>Linking secondary metabolites to gene clusters through genome sequencing of six diverse Aspergillus species.</title>
        <authorList>
            <person name="Kaerboelling I."/>
            <person name="Vesth T.C."/>
            <person name="Frisvad J.C."/>
            <person name="Nybo J.L."/>
            <person name="Theobald S."/>
            <person name="Kuo A."/>
            <person name="Bowyer P."/>
            <person name="Matsuda Y."/>
            <person name="Mondo S."/>
            <person name="Lyhne E.K."/>
            <person name="Kogle M.E."/>
            <person name="Clum A."/>
            <person name="Lipzen A."/>
            <person name="Salamov A."/>
            <person name="Ngan C.Y."/>
            <person name="Daum C."/>
            <person name="Chiniquy J."/>
            <person name="Barry K."/>
            <person name="LaButti K."/>
            <person name="Haridas S."/>
            <person name="Simmons B.A."/>
            <person name="Magnuson J.K."/>
            <person name="Mortensen U.H."/>
            <person name="Larsen T.O."/>
            <person name="Grigoriev I.V."/>
            <person name="Baker S.E."/>
            <person name="Andersen M.R."/>
        </authorList>
    </citation>
    <scope>NUCLEOTIDE SEQUENCE [LARGE SCALE GENOMIC DNA]</scope>
    <source>
        <strain evidence="3">IBT 16806</strain>
    </source>
</reference>
<dbReference type="OrthoDB" id="2143914at2759"/>
<evidence type="ECO:0000313" key="2">
    <source>
        <dbReference type="EMBL" id="PKX88850.1"/>
    </source>
</evidence>
<evidence type="ECO:0008006" key="4">
    <source>
        <dbReference type="Google" id="ProtNLM"/>
    </source>
</evidence>
<feature type="compositionally biased region" description="Basic and acidic residues" evidence="1">
    <location>
        <begin position="101"/>
        <end position="110"/>
    </location>
</feature>
<proteinExistence type="predicted"/>
<dbReference type="Proteomes" id="UP000234474">
    <property type="component" value="Unassembled WGS sequence"/>
</dbReference>
<dbReference type="EMBL" id="MSZS01000011">
    <property type="protein sequence ID" value="PKX88850.1"/>
    <property type="molecule type" value="Genomic_DNA"/>
</dbReference>
<organism evidence="2 3">
    <name type="scientific">Aspergillus novofumigatus (strain IBT 16806)</name>
    <dbReference type="NCBI Taxonomy" id="1392255"/>
    <lineage>
        <taxon>Eukaryota</taxon>
        <taxon>Fungi</taxon>
        <taxon>Dikarya</taxon>
        <taxon>Ascomycota</taxon>
        <taxon>Pezizomycotina</taxon>
        <taxon>Eurotiomycetes</taxon>
        <taxon>Eurotiomycetidae</taxon>
        <taxon>Eurotiales</taxon>
        <taxon>Aspergillaceae</taxon>
        <taxon>Aspergillus</taxon>
        <taxon>Aspergillus subgen. Fumigati</taxon>
    </lineage>
</organism>
<evidence type="ECO:0000256" key="1">
    <source>
        <dbReference type="SAM" id="MobiDB-lite"/>
    </source>
</evidence>
<feature type="region of interest" description="Disordered" evidence="1">
    <location>
        <begin position="101"/>
        <end position="121"/>
    </location>
</feature>
<dbReference type="AlphaFoldDB" id="A0A2I1BTX5"/>
<dbReference type="RefSeq" id="XP_024677445.1">
    <property type="nucleotide sequence ID" value="XM_024822932.1"/>
</dbReference>
<protein>
    <recommendedName>
        <fullName evidence="4">Myb-like domain-containing protein</fullName>
    </recommendedName>
</protein>
<sequence length="171" mass="19128">NITSKTAQNTSVSARCHSKGLIATLKAPSGVNFLPSPGETQEIFSHGIIYIQPHGQHQAYFLTFLLDIVNHLPSHSPRGLSPIPPSCTEHATHILLKASTHERGDTHEASPKAQNIRGTHQENSRKGTLWLLEEEELLVKLKRDQSLYWSDIIRLFSEQYPGRTQGSIQVY</sequence>
<keyword evidence="3" id="KW-1185">Reference proteome</keyword>
<accession>A0A2I1BTX5</accession>
<dbReference type="OMA" id="NISIACE"/>
<evidence type="ECO:0000313" key="3">
    <source>
        <dbReference type="Proteomes" id="UP000234474"/>
    </source>
</evidence>
<dbReference type="STRING" id="1392255.A0A2I1BTX5"/>
<feature type="non-terminal residue" evidence="2">
    <location>
        <position position="1"/>
    </location>
</feature>
<dbReference type="VEuPathDB" id="FungiDB:P174DRAFT_379687"/>
<gene>
    <name evidence="2" type="ORF">P174DRAFT_379687</name>
</gene>